<accession>A0A2Z5G9M0</accession>
<dbReference type="GO" id="GO:0003677">
    <property type="term" value="F:DNA binding"/>
    <property type="evidence" value="ECO:0007669"/>
    <property type="project" value="InterPro"/>
</dbReference>
<proteinExistence type="predicted"/>
<dbReference type="RefSeq" id="WP_161557600.1">
    <property type="nucleotide sequence ID" value="NZ_CP030840.1"/>
</dbReference>
<dbReference type="Proteomes" id="UP000253606">
    <property type="component" value="Chromosome"/>
</dbReference>
<name>A0A2Z5G9M0_9BACT</name>
<dbReference type="EMBL" id="CP030840">
    <property type="protein sequence ID" value="AXC15394.1"/>
    <property type="molecule type" value="Genomic_DNA"/>
</dbReference>
<evidence type="ECO:0000313" key="2">
    <source>
        <dbReference type="EMBL" id="AXC15394.1"/>
    </source>
</evidence>
<reference evidence="2 3" key="1">
    <citation type="journal article" date="2018" name="Front. Microbiol.">
        <title>Hydrolytic Capabilities as a Key to Environmental Success: Chitinolytic and Cellulolytic Acidobacteria From Acidic Sub-arctic Soils and Boreal Peatlands.</title>
        <authorList>
            <person name="Belova S.E."/>
            <person name="Ravin N.V."/>
            <person name="Pankratov T.A."/>
            <person name="Rakitin A.L."/>
            <person name="Ivanova A.A."/>
            <person name="Beletsky A.V."/>
            <person name="Mardanov A.V."/>
            <person name="Sinninghe Damste J.S."/>
            <person name="Dedysh S.N."/>
        </authorList>
    </citation>
    <scope>NUCLEOTIDE SEQUENCE [LARGE SCALE GENOMIC DNA]</scope>
    <source>
        <strain evidence="2 3">SBC82</strain>
    </source>
</reference>
<protein>
    <recommendedName>
        <fullName evidence="1">Helix-turn-helix domain-containing protein</fullName>
    </recommendedName>
</protein>
<gene>
    <name evidence="2" type="ORF">ACPOL_6150</name>
</gene>
<dbReference type="InterPro" id="IPR010093">
    <property type="entry name" value="SinI_DNA-bd"/>
</dbReference>
<dbReference type="SUPFAM" id="SSF46955">
    <property type="entry name" value="Putative DNA-binding domain"/>
    <property type="match status" value="1"/>
</dbReference>
<sequence>MKLVQLVESKNEALRVRDVAPILGVSIQQVYKMAAKGQIPSFRIASSIRFDPEDFAEWLRKQYPLRGAVHLNHSSRPA</sequence>
<feature type="domain" description="Helix-turn-helix" evidence="1">
    <location>
        <begin position="14"/>
        <end position="62"/>
    </location>
</feature>
<keyword evidence="3" id="KW-1185">Reference proteome</keyword>
<organism evidence="2 3">
    <name type="scientific">Acidisarcina polymorpha</name>
    <dbReference type="NCBI Taxonomy" id="2211140"/>
    <lineage>
        <taxon>Bacteria</taxon>
        <taxon>Pseudomonadati</taxon>
        <taxon>Acidobacteriota</taxon>
        <taxon>Terriglobia</taxon>
        <taxon>Terriglobales</taxon>
        <taxon>Acidobacteriaceae</taxon>
        <taxon>Acidisarcina</taxon>
    </lineage>
</organism>
<dbReference type="InterPro" id="IPR009061">
    <property type="entry name" value="DNA-bd_dom_put_sf"/>
</dbReference>
<evidence type="ECO:0000259" key="1">
    <source>
        <dbReference type="Pfam" id="PF12728"/>
    </source>
</evidence>
<evidence type="ECO:0000313" key="3">
    <source>
        <dbReference type="Proteomes" id="UP000253606"/>
    </source>
</evidence>
<dbReference type="KEGG" id="abas:ACPOL_6150"/>
<dbReference type="NCBIfam" id="TIGR01764">
    <property type="entry name" value="excise"/>
    <property type="match status" value="1"/>
</dbReference>
<dbReference type="Pfam" id="PF12728">
    <property type="entry name" value="HTH_17"/>
    <property type="match status" value="1"/>
</dbReference>
<dbReference type="AlphaFoldDB" id="A0A2Z5G9M0"/>
<dbReference type="InterPro" id="IPR041657">
    <property type="entry name" value="HTH_17"/>
</dbReference>